<proteinExistence type="inferred from homology"/>
<dbReference type="PANTHER" id="PTHR36575:SF2">
    <property type="entry name" value="CHITIN-BINDING TYPE-4 DOMAIN-CONTAINING PROTEIN-RELATED"/>
    <property type="match status" value="1"/>
</dbReference>
<comment type="cofactor">
    <cofactor evidence="1">
        <name>Cu(2+)</name>
        <dbReference type="ChEBI" id="CHEBI:29036"/>
    </cofactor>
</comment>
<feature type="compositionally biased region" description="Polar residues" evidence="7">
    <location>
        <begin position="209"/>
        <end position="232"/>
    </location>
</feature>
<evidence type="ECO:0000256" key="1">
    <source>
        <dbReference type="ARBA" id="ARBA00001973"/>
    </source>
</evidence>
<evidence type="ECO:0000313" key="10">
    <source>
        <dbReference type="Proteomes" id="UP000027730"/>
    </source>
</evidence>
<feature type="region of interest" description="Disordered" evidence="7">
    <location>
        <begin position="195"/>
        <end position="253"/>
    </location>
</feature>
<dbReference type="InterPro" id="IPR052282">
    <property type="entry name" value="Starch-active_LPMO"/>
</dbReference>
<sequence length="253" mass="26401">MKYSAVALAVAGMATTVRGHGFLLSPKPRMPGDAFQAACGQQVYYNQAGDNYGNIQGELQVAKTQTDYNAEKCKIWLCKGFKYEDNKDIVSTFTPGQKVPITFDVRAPHEGTANVSIVDTATNTIIGTPLISWDVYASSASSIPTSQTSFSVTIPEDLGSKCSTAGACVLQHFWDARSVDQTYESCIDFTVSGSSSGAAPVSSKAATSAPVSSQKATSSVPAKAPITSTKAATSVAKPTTMSTVVKSSSVAPV</sequence>
<evidence type="ECO:0000256" key="3">
    <source>
        <dbReference type="ARBA" id="ARBA00023008"/>
    </source>
</evidence>
<feature type="compositionally biased region" description="Low complexity" evidence="7">
    <location>
        <begin position="195"/>
        <end position="206"/>
    </location>
</feature>
<dbReference type="AlphaFoldDB" id="A0A074WAF0"/>
<keyword evidence="5" id="KW-0325">Glycoprotein</keyword>
<dbReference type="Pfam" id="PF03067">
    <property type="entry name" value="LPMO_10"/>
    <property type="match status" value="1"/>
</dbReference>
<feature type="compositionally biased region" description="Low complexity" evidence="7">
    <location>
        <begin position="239"/>
        <end position="253"/>
    </location>
</feature>
<evidence type="ECO:0000313" key="9">
    <source>
        <dbReference type="EMBL" id="KEQ69913.1"/>
    </source>
</evidence>
<name>A0A074WAF0_9PEZI</name>
<dbReference type="Gene3D" id="2.70.50.70">
    <property type="match status" value="1"/>
</dbReference>
<dbReference type="HOGENOM" id="CLU_053021_1_0_1"/>
<reference evidence="9 10" key="1">
    <citation type="journal article" date="2014" name="BMC Genomics">
        <title>Genome sequencing of four Aureobasidium pullulans varieties: biotechnological potential, stress tolerance, and description of new species.</title>
        <authorList>
            <person name="Gostin Ar C."/>
            <person name="Ohm R.A."/>
            <person name="Kogej T."/>
            <person name="Sonjak S."/>
            <person name="Turk M."/>
            <person name="Zajc J."/>
            <person name="Zalar P."/>
            <person name="Grube M."/>
            <person name="Sun H."/>
            <person name="Han J."/>
            <person name="Sharma A."/>
            <person name="Chiniquy J."/>
            <person name="Ngan C.Y."/>
            <person name="Lipzen A."/>
            <person name="Barry K."/>
            <person name="Grigoriev I.V."/>
            <person name="Gunde-Cimerman N."/>
        </authorList>
    </citation>
    <scope>NUCLEOTIDE SEQUENCE [LARGE SCALE GENOMIC DNA]</scope>
    <source>
        <strain evidence="9 10">CBS 147.97</strain>
    </source>
</reference>
<dbReference type="PANTHER" id="PTHR36575">
    <property type="entry name" value="BINDING PROTEIN, PUTATIVE (AFU_ORTHOLOGUE AFUA_1G14430)-RELATED"/>
    <property type="match status" value="1"/>
</dbReference>
<comment type="similarity">
    <text evidence="6">Belongs to the polysaccharide monooxygenase AA13 family.</text>
</comment>
<dbReference type="InterPro" id="IPR004302">
    <property type="entry name" value="Cellulose/chitin-bd_N"/>
</dbReference>
<dbReference type="OrthoDB" id="120613at2759"/>
<dbReference type="STRING" id="1043004.A0A074WAF0"/>
<keyword evidence="10" id="KW-1185">Reference proteome</keyword>
<dbReference type="GeneID" id="25407645"/>
<dbReference type="Proteomes" id="UP000027730">
    <property type="component" value="Unassembled WGS sequence"/>
</dbReference>
<keyword evidence="2" id="KW-0479">Metal-binding</keyword>
<gene>
    <name evidence="9" type="ORF">M436DRAFT_10522</name>
</gene>
<dbReference type="RefSeq" id="XP_013424016.1">
    <property type="nucleotide sequence ID" value="XM_013568562.1"/>
</dbReference>
<evidence type="ECO:0000256" key="6">
    <source>
        <dbReference type="ARBA" id="ARBA00034311"/>
    </source>
</evidence>
<dbReference type="GO" id="GO:0046872">
    <property type="term" value="F:metal ion binding"/>
    <property type="evidence" value="ECO:0007669"/>
    <property type="project" value="UniProtKB-KW"/>
</dbReference>
<feature type="domain" description="Chitin-binding type-4" evidence="8">
    <location>
        <begin position="20"/>
        <end position="189"/>
    </location>
</feature>
<accession>A0A074WAF0</accession>
<evidence type="ECO:0000256" key="4">
    <source>
        <dbReference type="ARBA" id="ARBA00023157"/>
    </source>
</evidence>
<evidence type="ECO:0000256" key="5">
    <source>
        <dbReference type="ARBA" id="ARBA00023180"/>
    </source>
</evidence>
<dbReference type="EMBL" id="KL584719">
    <property type="protein sequence ID" value="KEQ69913.1"/>
    <property type="molecule type" value="Genomic_DNA"/>
</dbReference>
<keyword evidence="3" id="KW-0186">Copper</keyword>
<evidence type="ECO:0000256" key="2">
    <source>
        <dbReference type="ARBA" id="ARBA00022723"/>
    </source>
</evidence>
<protein>
    <recommendedName>
        <fullName evidence="8">Chitin-binding type-4 domain-containing protein</fullName>
    </recommendedName>
</protein>
<organism evidence="9 10">
    <name type="scientific">Aureobasidium namibiae CBS 147.97</name>
    <dbReference type="NCBI Taxonomy" id="1043004"/>
    <lineage>
        <taxon>Eukaryota</taxon>
        <taxon>Fungi</taxon>
        <taxon>Dikarya</taxon>
        <taxon>Ascomycota</taxon>
        <taxon>Pezizomycotina</taxon>
        <taxon>Dothideomycetes</taxon>
        <taxon>Dothideomycetidae</taxon>
        <taxon>Dothideales</taxon>
        <taxon>Saccotheciaceae</taxon>
        <taxon>Aureobasidium</taxon>
    </lineage>
</organism>
<keyword evidence="4" id="KW-1015">Disulfide bond</keyword>
<feature type="non-terminal residue" evidence="9">
    <location>
        <position position="253"/>
    </location>
</feature>
<evidence type="ECO:0000256" key="7">
    <source>
        <dbReference type="SAM" id="MobiDB-lite"/>
    </source>
</evidence>
<evidence type="ECO:0000259" key="8">
    <source>
        <dbReference type="Pfam" id="PF03067"/>
    </source>
</evidence>